<dbReference type="EMBL" id="LXFE01000789">
    <property type="protein sequence ID" value="OLL24458.1"/>
    <property type="molecule type" value="Genomic_DNA"/>
</dbReference>
<evidence type="ECO:0000256" key="1">
    <source>
        <dbReference type="ARBA" id="ARBA00008383"/>
    </source>
</evidence>
<comment type="similarity">
    <text evidence="1">Belongs to the CoA-transferase III family.</text>
</comment>
<keyword evidence="3" id="KW-1185">Reference proteome</keyword>
<dbReference type="STRING" id="1198029.A0A1U7LPA4"/>
<proteinExistence type="inferred from homology"/>
<dbReference type="Gene3D" id="3.40.50.10540">
    <property type="entry name" value="Crotonobetainyl-coa:carnitine coa-transferase, domain 1"/>
    <property type="match status" value="1"/>
</dbReference>
<dbReference type="SUPFAM" id="SSF89796">
    <property type="entry name" value="CoA-transferase family III (CaiB/BaiF)"/>
    <property type="match status" value="1"/>
</dbReference>
<name>A0A1U7LPA4_NEOID</name>
<dbReference type="InterPro" id="IPR003673">
    <property type="entry name" value="CoA-Trfase_fam_III"/>
</dbReference>
<dbReference type="OMA" id="CPFYGTY"/>
<dbReference type="Gene3D" id="3.30.1540.10">
    <property type="entry name" value="formyl-coa transferase, domain 3"/>
    <property type="match status" value="1"/>
</dbReference>
<gene>
    <name evidence="2" type="ORF">NEOLI_004089</name>
</gene>
<dbReference type="PANTHER" id="PTHR48228:SF5">
    <property type="entry name" value="ALPHA-METHYLACYL-COA RACEMASE"/>
    <property type="match status" value="1"/>
</dbReference>
<organism evidence="2 3">
    <name type="scientific">Neolecta irregularis (strain DAH-3)</name>
    <dbReference type="NCBI Taxonomy" id="1198029"/>
    <lineage>
        <taxon>Eukaryota</taxon>
        <taxon>Fungi</taxon>
        <taxon>Dikarya</taxon>
        <taxon>Ascomycota</taxon>
        <taxon>Taphrinomycotina</taxon>
        <taxon>Neolectales</taxon>
        <taxon>Neolectaceae</taxon>
        <taxon>Neolecta</taxon>
    </lineage>
</organism>
<dbReference type="InterPro" id="IPR044855">
    <property type="entry name" value="CoA-Trfase_III_dom3_sf"/>
</dbReference>
<comment type="caution">
    <text evidence="2">The sequence shown here is derived from an EMBL/GenBank/DDBJ whole genome shotgun (WGS) entry which is preliminary data.</text>
</comment>
<dbReference type="Pfam" id="PF02515">
    <property type="entry name" value="CoA_transf_3"/>
    <property type="match status" value="1"/>
</dbReference>
<dbReference type="Proteomes" id="UP000186594">
    <property type="component" value="Unassembled WGS sequence"/>
</dbReference>
<reference evidence="2 3" key="1">
    <citation type="submission" date="2016-04" db="EMBL/GenBank/DDBJ databases">
        <title>Evolutionary innovation and constraint leading to complex multicellularity in the Ascomycota.</title>
        <authorList>
            <person name="Cisse O."/>
            <person name="Nguyen A."/>
            <person name="Hewitt D.A."/>
            <person name="Jedd G."/>
            <person name="Stajich J.E."/>
        </authorList>
    </citation>
    <scope>NUCLEOTIDE SEQUENCE [LARGE SCALE GENOMIC DNA]</scope>
    <source>
        <strain evidence="2 3">DAH-3</strain>
    </source>
</reference>
<protein>
    <submittedName>
        <fullName evidence="2">Isopenicillin N epimerase component 2</fullName>
    </submittedName>
</protein>
<sequence length="344" mass="37709">MDLPSPLKGVRVLELAGLAPAPFAGLILSDHGAKVLRIDRPNQPSTDQLCRGKKAIELDLKSQEGRLKFLDLVRLADVLIDPYRPCVLEKMDLGPQSLLDLNSRLVVARLTGFQRTGKYKDMAGHDINYIAISGSLSLFGTPGSPPRHPANILGDFAGGGAMCALGIILALYQRTTTGKGQIVESDMVSGSAYLSLFPRLALNTPLWNGPRGTNVLDGGAPFYRSYETRDGKGALEPQFYKHFVHGLGLSWDNIPDRGRKSNWSALHRIFAERISQKTLAEWETVFHGTDACVTPVLELKDLPVADKPFIMSASRTANQRFKGVLSVVDYGEGISWWLRGNSRL</sequence>
<dbReference type="InterPro" id="IPR023606">
    <property type="entry name" value="CoA-Trfase_III_dom_1_sf"/>
</dbReference>
<evidence type="ECO:0000313" key="3">
    <source>
        <dbReference type="Proteomes" id="UP000186594"/>
    </source>
</evidence>
<dbReference type="InterPro" id="IPR050509">
    <property type="entry name" value="CoA-transferase_III"/>
</dbReference>
<accession>A0A1U7LPA4</accession>
<evidence type="ECO:0000313" key="2">
    <source>
        <dbReference type="EMBL" id="OLL24458.1"/>
    </source>
</evidence>
<dbReference type="AlphaFoldDB" id="A0A1U7LPA4"/>
<dbReference type="OrthoDB" id="16747at2759"/>
<dbReference type="GO" id="GO:0003824">
    <property type="term" value="F:catalytic activity"/>
    <property type="evidence" value="ECO:0007669"/>
    <property type="project" value="InterPro"/>
</dbReference>
<dbReference type="PANTHER" id="PTHR48228">
    <property type="entry name" value="SUCCINYL-COA--D-CITRAMALATE COA-TRANSFERASE"/>
    <property type="match status" value="1"/>
</dbReference>